<dbReference type="PANTHER" id="PTHR10560">
    <property type="entry name" value="THROMBOPOIETIN"/>
    <property type="match status" value="1"/>
</dbReference>
<evidence type="ECO:0000256" key="1">
    <source>
        <dbReference type="ARBA" id="ARBA00004613"/>
    </source>
</evidence>
<dbReference type="Ensembl" id="ENSATET00000030196.3">
    <property type="protein sequence ID" value="ENSATEP00000029747.2"/>
    <property type="gene ID" value="ENSATEG00000020526.3"/>
</dbReference>
<dbReference type="GeneID" id="113149360"/>
<accession>A0A3Q1J4V5</accession>
<dbReference type="GeneTree" id="ENSGT01020000230768"/>
<reference evidence="8" key="3">
    <citation type="submission" date="2025-09" db="UniProtKB">
        <authorList>
            <consortium name="Ensembl"/>
        </authorList>
    </citation>
    <scope>IDENTIFICATION</scope>
</reference>
<dbReference type="PANTHER" id="PTHR10560:SF0">
    <property type="entry name" value="THROMBOPOIETIN"/>
    <property type="match status" value="1"/>
</dbReference>
<reference evidence="8" key="2">
    <citation type="submission" date="2025-08" db="UniProtKB">
        <authorList>
            <consortium name="Ensembl"/>
        </authorList>
    </citation>
    <scope>IDENTIFICATION</scope>
</reference>
<proteinExistence type="inferred from homology"/>
<name>A0A3Q1J4V5_ANATE</name>
<evidence type="ECO:0000256" key="7">
    <source>
        <dbReference type="SAM" id="SignalP"/>
    </source>
</evidence>
<evidence type="ECO:0000256" key="5">
    <source>
        <dbReference type="ARBA" id="ARBA00022729"/>
    </source>
</evidence>
<dbReference type="Proteomes" id="UP000265040">
    <property type="component" value="Chromosome 13"/>
</dbReference>
<dbReference type="SUPFAM" id="SSF47266">
    <property type="entry name" value="4-helical cytokines"/>
    <property type="match status" value="1"/>
</dbReference>
<dbReference type="Gene3D" id="1.20.1250.10">
    <property type="match status" value="1"/>
</dbReference>
<dbReference type="Pfam" id="PF00758">
    <property type="entry name" value="EPO_TPO"/>
    <property type="match status" value="1"/>
</dbReference>
<dbReference type="InterPro" id="IPR009079">
    <property type="entry name" value="4_helix_cytokine-like_core"/>
</dbReference>
<evidence type="ECO:0000256" key="4">
    <source>
        <dbReference type="ARBA" id="ARBA00022702"/>
    </source>
</evidence>
<feature type="signal peptide" evidence="7">
    <location>
        <begin position="1"/>
        <end position="22"/>
    </location>
</feature>
<dbReference type="InterPro" id="IPR001323">
    <property type="entry name" value="EPO_TPO"/>
</dbReference>
<evidence type="ECO:0000313" key="9">
    <source>
        <dbReference type="Proteomes" id="UP000265040"/>
    </source>
</evidence>
<comment type="similarity">
    <text evidence="2">Belongs to the EPO/TPO family.</text>
</comment>
<dbReference type="STRING" id="64144.ENSATEP00000029747"/>
<dbReference type="GO" id="GO:0005576">
    <property type="term" value="C:extracellular region"/>
    <property type="evidence" value="ECO:0007669"/>
    <property type="project" value="UniProtKB-SubCell"/>
</dbReference>
<dbReference type="AlphaFoldDB" id="A0A3Q1J4V5"/>
<dbReference type="GO" id="GO:0008283">
    <property type="term" value="P:cell population proliferation"/>
    <property type="evidence" value="ECO:0007669"/>
    <property type="project" value="InterPro"/>
</dbReference>
<dbReference type="GO" id="GO:0005125">
    <property type="term" value="F:cytokine activity"/>
    <property type="evidence" value="ECO:0007669"/>
    <property type="project" value="InterPro"/>
</dbReference>
<feature type="chain" id="PRO_5030080229" evidence="7">
    <location>
        <begin position="23"/>
        <end position="189"/>
    </location>
</feature>
<keyword evidence="3" id="KW-0964">Secreted</keyword>
<keyword evidence="5 7" id="KW-0732">Signal</keyword>
<keyword evidence="4" id="KW-0372">Hormone</keyword>
<sequence length="189" mass="21304">MDHSRLLLLIGLISFHLPEVQGAPTDFWCNSGARKCMLKKIENLRKDMANCMGSDTLPSPIQLPCVWIHAAQWATKTVQKKSAEVMGGLQGFYDAVQKAIIQIPSSTCHTSVLGELKHRITTYKNIVSYVYEQNDTPQPVIQHCSNETSLNTMLEQYEKLLRGKLERLAIDLRFSMCKGDHIIPNNCNS</sequence>
<protein>
    <submittedName>
        <fullName evidence="8">Uncharacterized protein</fullName>
    </submittedName>
</protein>
<organism evidence="8 9">
    <name type="scientific">Anabas testudineus</name>
    <name type="common">Climbing perch</name>
    <name type="synonym">Anthias testudineus</name>
    <dbReference type="NCBI Taxonomy" id="64144"/>
    <lineage>
        <taxon>Eukaryota</taxon>
        <taxon>Metazoa</taxon>
        <taxon>Chordata</taxon>
        <taxon>Craniata</taxon>
        <taxon>Vertebrata</taxon>
        <taxon>Euteleostomi</taxon>
        <taxon>Actinopterygii</taxon>
        <taxon>Neopterygii</taxon>
        <taxon>Teleostei</taxon>
        <taxon>Neoteleostei</taxon>
        <taxon>Acanthomorphata</taxon>
        <taxon>Anabantaria</taxon>
        <taxon>Anabantiformes</taxon>
        <taxon>Anabantoidei</taxon>
        <taxon>Anabantidae</taxon>
        <taxon>Anabas</taxon>
    </lineage>
</organism>
<dbReference type="InterPro" id="IPR003978">
    <property type="entry name" value="Thrombopoietin"/>
</dbReference>
<dbReference type="RefSeq" id="XP_026197246.1">
    <property type="nucleotide sequence ID" value="XM_026341461.1"/>
</dbReference>
<reference evidence="8" key="1">
    <citation type="submission" date="2021-04" db="EMBL/GenBank/DDBJ databases">
        <authorList>
            <consortium name="Wellcome Sanger Institute Data Sharing"/>
        </authorList>
    </citation>
    <scope>NUCLEOTIDE SEQUENCE [LARGE SCALE GENOMIC DNA]</scope>
</reference>
<evidence type="ECO:0000313" key="8">
    <source>
        <dbReference type="Ensembl" id="ENSATEP00000029747.2"/>
    </source>
</evidence>
<evidence type="ECO:0000256" key="6">
    <source>
        <dbReference type="ARBA" id="ARBA00023157"/>
    </source>
</evidence>
<evidence type="ECO:0000256" key="3">
    <source>
        <dbReference type="ARBA" id="ARBA00022525"/>
    </source>
</evidence>
<keyword evidence="6" id="KW-1015">Disulfide bond</keyword>
<dbReference type="OrthoDB" id="9892121at2759"/>
<keyword evidence="9" id="KW-1185">Reference proteome</keyword>
<comment type="subcellular location">
    <subcellularLocation>
        <location evidence="1">Secreted</location>
    </subcellularLocation>
</comment>
<evidence type="ECO:0000256" key="2">
    <source>
        <dbReference type="ARBA" id="ARBA00005782"/>
    </source>
</evidence>
<dbReference type="GO" id="GO:0005179">
    <property type="term" value="F:hormone activity"/>
    <property type="evidence" value="ECO:0007669"/>
    <property type="project" value="UniProtKB-KW"/>
</dbReference>